<dbReference type="EMBL" id="HACA01025599">
    <property type="protein sequence ID" value="CDW42960.1"/>
    <property type="molecule type" value="Transcribed_RNA"/>
</dbReference>
<organism evidence="1">
    <name type="scientific">Lepeophtheirus salmonis</name>
    <name type="common">Salmon louse</name>
    <name type="synonym">Caligus salmonis</name>
    <dbReference type="NCBI Taxonomy" id="72036"/>
    <lineage>
        <taxon>Eukaryota</taxon>
        <taxon>Metazoa</taxon>
        <taxon>Ecdysozoa</taxon>
        <taxon>Arthropoda</taxon>
        <taxon>Crustacea</taxon>
        <taxon>Multicrustacea</taxon>
        <taxon>Hexanauplia</taxon>
        <taxon>Copepoda</taxon>
        <taxon>Siphonostomatoida</taxon>
        <taxon>Caligidae</taxon>
        <taxon>Lepeophtheirus</taxon>
    </lineage>
</organism>
<name>A0A0K2UY14_LEPSM</name>
<accession>A0A0K2UY14</accession>
<sequence>MDGHTVGPRSLKLFMGASFGTGKAKTGADFGGHIRLIL</sequence>
<evidence type="ECO:0000313" key="1">
    <source>
        <dbReference type="EMBL" id="CDW42960.1"/>
    </source>
</evidence>
<dbReference type="AlphaFoldDB" id="A0A0K2UY14"/>
<reference evidence="1" key="1">
    <citation type="submission" date="2014-05" db="EMBL/GenBank/DDBJ databases">
        <authorList>
            <person name="Chronopoulou M."/>
        </authorList>
    </citation>
    <scope>NUCLEOTIDE SEQUENCE</scope>
    <source>
        <tissue evidence="1">Whole organism</tissue>
    </source>
</reference>
<proteinExistence type="predicted"/>
<protein>
    <submittedName>
        <fullName evidence="1">Uncharacterized protein</fullName>
    </submittedName>
</protein>